<feature type="region of interest" description="Disordered" evidence="1">
    <location>
        <begin position="146"/>
        <end position="193"/>
    </location>
</feature>
<sequence length="193" mass="20974">MSHAAHRNLFVTSLAAGLLALSALGQAQEDPDETMVRAVEQKAYGAYLTDHEGMSLYMFDQDAQGGQSTCHDACANAWPPYTTNRPPEAGEGIDADKLGIIRREGDIQQVTYAGWPLYYFKGDKQAGDALGQNIRNMGGHWYLVSPEGQPITQGQRSGDSPMEIAPGRGEEPASRGQEVHDRTEDVEGADYDT</sequence>
<dbReference type="PANTHER" id="PTHR39335">
    <property type="entry name" value="BLL4220 PROTEIN"/>
    <property type="match status" value="1"/>
</dbReference>
<dbReference type="AlphaFoldDB" id="A0A1I3FAN1"/>
<keyword evidence="2" id="KW-0732">Signal</keyword>
<evidence type="ECO:0008006" key="5">
    <source>
        <dbReference type="Google" id="ProtNLM"/>
    </source>
</evidence>
<dbReference type="InterPro" id="IPR005297">
    <property type="entry name" value="Lipoprotein_repeat"/>
</dbReference>
<organism evidence="3 4">
    <name type="scientific">Modicisalibacter xianhensis</name>
    <dbReference type="NCBI Taxonomy" id="442341"/>
    <lineage>
        <taxon>Bacteria</taxon>
        <taxon>Pseudomonadati</taxon>
        <taxon>Pseudomonadota</taxon>
        <taxon>Gammaproteobacteria</taxon>
        <taxon>Oceanospirillales</taxon>
        <taxon>Halomonadaceae</taxon>
        <taxon>Modicisalibacter</taxon>
    </lineage>
</organism>
<keyword evidence="4" id="KW-1185">Reference proteome</keyword>
<feature type="chain" id="PRO_5011441478" description="Lipoprotein with Yx(FWY)xxD motif" evidence="2">
    <location>
        <begin position="28"/>
        <end position="193"/>
    </location>
</feature>
<evidence type="ECO:0000256" key="2">
    <source>
        <dbReference type="SAM" id="SignalP"/>
    </source>
</evidence>
<name>A0A1I3FAN1_9GAMM</name>
<dbReference type="EMBL" id="FOPY01000017">
    <property type="protein sequence ID" value="SFI08232.1"/>
    <property type="molecule type" value="Genomic_DNA"/>
</dbReference>
<dbReference type="Pfam" id="PF03640">
    <property type="entry name" value="Lipoprotein_15"/>
    <property type="match status" value="2"/>
</dbReference>
<dbReference type="RefSeq" id="WP_177223458.1">
    <property type="nucleotide sequence ID" value="NZ_FOPY01000017.1"/>
</dbReference>
<feature type="compositionally biased region" description="Basic and acidic residues" evidence="1">
    <location>
        <begin position="168"/>
        <end position="185"/>
    </location>
</feature>
<gene>
    <name evidence="3" type="ORF">SAMN04487959_1177</name>
</gene>
<proteinExistence type="predicted"/>
<dbReference type="GO" id="GO:0043448">
    <property type="term" value="P:alkane catabolic process"/>
    <property type="evidence" value="ECO:0007669"/>
    <property type="project" value="TreeGrafter"/>
</dbReference>
<dbReference type="PANTHER" id="PTHR39335:SF1">
    <property type="entry name" value="BLL4220 PROTEIN"/>
    <property type="match status" value="1"/>
</dbReference>
<evidence type="ECO:0000313" key="4">
    <source>
        <dbReference type="Proteomes" id="UP000199040"/>
    </source>
</evidence>
<dbReference type="Proteomes" id="UP000199040">
    <property type="component" value="Unassembled WGS sequence"/>
</dbReference>
<evidence type="ECO:0000256" key="1">
    <source>
        <dbReference type="SAM" id="MobiDB-lite"/>
    </source>
</evidence>
<feature type="signal peptide" evidence="2">
    <location>
        <begin position="1"/>
        <end position="27"/>
    </location>
</feature>
<dbReference type="STRING" id="442341.SAMN04487959_1177"/>
<protein>
    <recommendedName>
        <fullName evidence="5">Lipoprotein with Yx(FWY)xxD motif</fullName>
    </recommendedName>
</protein>
<accession>A0A1I3FAN1</accession>
<evidence type="ECO:0000313" key="3">
    <source>
        <dbReference type="EMBL" id="SFI08232.1"/>
    </source>
</evidence>
<reference evidence="3 4" key="1">
    <citation type="submission" date="2016-10" db="EMBL/GenBank/DDBJ databases">
        <authorList>
            <person name="de Groot N.N."/>
        </authorList>
    </citation>
    <scope>NUCLEOTIDE SEQUENCE [LARGE SCALE GENOMIC DNA]</scope>
    <source>
        <strain evidence="3 4">CGMCC 1.6848</strain>
    </source>
</reference>